<accession>A0ABY8LHI0</accession>
<sequence length="221" mass="22941">MSAPSPTAPGPGPIGILLRLAALLAVIVAATWASHLLREALDLQITPETEQQVHRMIMLGTLAYILLLAIPFVPGAEIGIAMITAFGAAIAPLVWLATVLALLLSFGIGYMLPVTMLARLFRVLHLRRAAAIVERAAPLSRPARLEMLLADMPPRFVALALRHRYVALALAVNTPGNALIGGGGGIALMAGLSGLFAPLPTAIAIALAVSPVPLAVMLLGV</sequence>
<keyword evidence="1" id="KW-1133">Transmembrane helix</keyword>
<keyword evidence="3" id="KW-1185">Reference proteome</keyword>
<evidence type="ECO:0000256" key="1">
    <source>
        <dbReference type="SAM" id="Phobius"/>
    </source>
</evidence>
<proteinExistence type="predicted"/>
<feature type="transmembrane region" description="Helical" evidence="1">
    <location>
        <begin position="12"/>
        <end position="33"/>
    </location>
</feature>
<dbReference type="EMBL" id="CP122537">
    <property type="protein sequence ID" value="WGH79649.1"/>
    <property type="molecule type" value="Genomic_DNA"/>
</dbReference>
<dbReference type="RefSeq" id="WP_279966574.1">
    <property type="nucleotide sequence ID" value="NZ_CP122537.1"/>
</dbReference>
<dbReference type="Proteomes" id="UP001243420">
    <property type="component" value="Chromosome"/>
</dbReference>
<feature type="transmembrane region" description="Helical" evidence="1">
    <location>
        <begin position="165"/>
        <end position="189"/>
    </location>
</feature>
<protein>
    <recommendedName>
        <fullName evidence="4">TVP38/TMEM64 family membrane protein</fullName>
    </recommendedName>
</protein>
<evidence type="ECO:0008006" key="4">
    <source>
        <dbReference type="Google" id="ProtNLM"/>
    </source>
</evidence>
<feature type="transmembrane region" description="Helical" evidence="1">
    <location>
        <begin position="79"/>
        <end position="112"/>
    </location>
</feature>
<reference evidence="2 3" key="1">
    <citation type="submission" date="2023-04" db="EMBL/GenBank/DDBJ databases">
        <title>Jannaschia ovalis sp. nov., a marine bacterium isolated from sea tidal flat.</title>
        <authorList>
            <person name="Kwon D.Y."/>
            <person name="Kim J.-J."/>
        </authorList>
    </citation>
    <scope>NUCLEOTIDE SEQUENCE [LARGE SCALE GENOMIC DNA]</scope>
    <source>
        <strain evidence="2 3">GRR-S6-38</strain>
    </source>
</reference>
<keyword evidence="1" id="KW-0812">Transmembrane</keyword>
<gene>
    <name evidence="2" type="ORF">P8627_05135</name>
</gene>
<organism evidence="2 3">
    <name type="scientific">Jannaschia ovalis</name>
    <dbReference type="NCBI Taxonomy" id="3038773"/>
    <lineage>
        <taxon>Bacteria</taxon>
        <taxon>Pseudomonadati</taxon>
        <taxon>Pseudomonadota</taxon>
        <taxon>Alphaproteobacteria</taxon>
        <taxon>Rhodobacterales</taxon>
        <taxon>Roseobacteraceae</taxon>
        <taxon>Jannaschia</taxon>
    </lineage>
</organism>
<name>A0ABY8LHI0_9RHOB</name>
<evidence type="ECO:0000313" key="2">
    <source>
        <dbReference type="EMBL" id="WGH79649.1"/>
    </source>
</evidence>
<evidence type="ECO:0000313" key="3">
    <source>
        <dbReference type="Proteomes" id="UP001243420"/>
    </source>
</evidence>
<feature type="transmembrane region" description="Helical" evidence="1">
    <location>
        <begin position="53"/>
        <end position="73"/>
    </location>
</feature>
<keyword evidence="1" id="KW-0472">Membrane</keyword>
<feature type="transmembrane region" description="Helical" evidence="1">
    <location>
        <begin position="195"/>
        <end position="219"/>
    </location>
</feature>